<dbReference type="Proteomes" id="UP000503640">
    <property type="component" value="Unassembled WGS sequence"/>
</dbReference>
<dbReference type="InterPro" id="IPR029044">
    <property type="entry name" value="Nucleotide-diphossugar_trans"/>
</dbReference>
<dbReference type="GO" id="GO:0004475">
    <property type="term" value="F:mannose-1-phosphate guanylyltransferase (GTP) activity"/>
    <property type="evidence" value="ECO:0007669"/>
    <property type="project" value="UniProtKB-EC"/>
</dbReference>
<dbReference type="EC" id="2.7.7.13" evidence="2"/>
<comment type="similarity">
    <text evidence="1">Belongs to the mannose-6-phosphate isomerase type 2 family.</text>
</comment>
<proteinExistence type="inferred from homology"/>
<sequence>MKLFPVVMAGGSGTRFWPLSRKARPKQFLALVGETPLLAATVARLPPLAKLDRTFVVCGPAHAAAARRILPDLPKDNLLVEPCARNTAPCVGLAALHVARLDKKGVLAMLPADHHVARPAAFREALAAAAEVAQGGAIVTLGVKPSRPETGYGYLKVGARLDGPPGEGREKPRGKAKPAPAKPAADGGAVARRVAKFVEKPDRATAQRYLADGGYLWNSGIFVFRADVILDEIRRTLPDLGEQLERIDRAIGTPRAARALAEAFPRCPAISIDYGVMEKSDRIAVVPGDFGWSDVGSFDALREVRAQDARGNVVEGEAMIFDGKDNVVLGLPGRPLAVIGVDDLIVVDAGDAVLVCRRDRAQDVRKAVDELKRRGREEMT</sequence>
<dbReference type="CDD" id="cd02509">
    <property type="entry name" value="GDP-M1P_Guanylyltransferase"/>
    <property type="match status" value="1"/>
</dbReference>
<keyword evidence="5" id="KW-0547">Nucleotide-binding</keyword>
<name>A0A7I9VQD9_9BACT</name>
<protein>
    <recommendedName>
        <fullName evidence="2">mannose-1-phosphate guanylyltransferase</fullName>
        <ecNumber evidence="2">2.7.7.13</ecNumber>
    </recommendedName>
</protein>
<evidence type="ECO:0000256" key="6">
    <source>
        <dbReference type="ARBA" id="ARBA00023134"/>
    </source>
</evidence>
<gene>
    <name evidence="11" type="ORF">AMYX_33560</name>
</gene>
<evidence type="ECO:0000256" key="8">
    <source>
        <dbReference type="SAM" id="MobiDB-lite"/>
    </source>
</evidence>
<keyword evidence="4 11" id="KW-0548">Nucleotidyltransferase</keyword>
<dbReference type="Gene3D" id="3.90.550.10">
    <property type="entry name" value="Spore Coat Polysaccharide Biosynthesis Protein SpsA, Chain A"/>
    <property type="match status" value="1"/>
</dbReference>
<dbReference type="SUPFAM" id="SSF53448">
    <property type="entry name" value="Nucleotide-diphospho-sugar transferases"/>
    <property type="match status" value="1"/>
</dbReference>
<reference evidence="12" key="1">
    <citation type="journal article" date="2020" name="Appl. Environ. Microbiol.">
        <title>Diazotrophic Anaeromyxobacter Isolates from Soils.</title>
        <authorList>
            <person name="Masuda Y."/>
            <person name="Yamanaka H."/>
            <person name="Xu Z.X."/>
            <person name="Shiratori Y."/>
            <person name="Aono T."/>
            <person name="Amachi S."/>
            <person name="Senoo K."/>
            <person name="Itoh H."/>
        </authorList>
    </citation>
    <scope>NUCLEOTIDE SEQUENCE [LARGE SCALE GENOMIC DNA]</scope>
    <source>
        <strain evidence="12">R267</strain>
    </source>
</reference>
<dbReference type="InterPro" id="IPR049577">
    <property type="entry name" value="GMPP_N"/>
</dbReference>
<dbReference type="GO" id="GO:0009298">
    <property type="term" value="P:GDP-mannose biosynthetic process"/>
    <property type="evidence" value="ECO:0007669"/>
    <property type="project" value="TreeGrafter"/>
</dbReference>
<dbReference type="AlphaFoldDB" id="A0A7I9VQD9"/>
<feature type="domain" description="MannoseP isomerase/GMP-like beta-helix" evidence="10">
    <location>
        <begin position="318"/>
        <end position="371"/>
    </location>
</feature>
<evidence type="ECO:0000256" key="4">
    <source>
        <dbReference type="ARBA" id="ARBA00022695"/>
    </source>
</evidence>
<dbReference type="EMBL" id="BJTG01000008">
    <property type="protein sequence ID" value="GEJ58615.1"/>
    <property type="molecule type" value="Genomic_DNA"/>
</dbReference>
<comment type="catalytic activity">
    <reaction evidence="7">
        <text>alpha-D-mannose 1-phosphate + GTP + H(+) = GDP-alpha-D-mannose + diphosphate</text>
        <dbReference type="Rhea" id="RHEA:15229"/>
        <dbReference type="ChEBI" id="CHEBI:15378"/>
        <dbReference type="ChEBI" id="CHEBI:33019"/>
        <dbReference type="ChEBI" id="CHEBI:37565"/>
        <dbReference type="ChEBI" id="CHEBI:57527"/>
        <dbReference type="ChEBI" id="CHEBI:58409"/>
        <dbReference type="EC" id="2.7.7.13"/>
    </reaction>
</comment>
<evidence type="ECO:0000256" key="2">
    <source>
        <dbReference type="ARBA" id="ARBA00012387"/>
    </source>
</evidence>
<evidence type="ECO:0000259" key="9">
    <source>
        <dbReference type="Pfam" id="PF00483"/>
    </source>
</evidence>
<keyword evidence="3 11" id="KW-0808">Transferase</keyword>
<dbReference type="RefSeq" id="WP_176067334.1">
    <property type="nucleotide sequence ID" value="NZ_BJTG01000008.1"/>
</dbReference>
<evidence type="ECO:0000256" key="7">
    <source>
        <dbReference type="ARBA" id="ARBA00047343"/>
    </source>
</evidence>
<dbReference type="InterPro" id="IPR054566">
    <property type="entry name" value="ManC/GMP-like_b-helix"/>
</dbReference>
<dbReference type="InterPro" id="IPR005835">
    <property type="entry name" value="NTP_transferase_dom"/>
</dbReference>
<evidence type="ECO:0000256" key="5">
    <source>
        <dbReference type="ARBA" id="ARBA00022741"/>
    </source>
</evidence>
<dbReference type="GO" id="GO:0005525">
    <property type="term" value="F:GTP binding"/>
    <property type="evidence" value="ECO:0007669"/>
    <property type="project" value="UniProtKB-KW"/>
</dbReference>
<comment type="caution">
    <text evidence="11">The sequence shown here is derived from an EMBL/GenBank/DDBJ whole genome shotgun (WGS) entry which is preliminary data.</text>
</comment>
<keyword evidence="12" id="KW-1185">Reference proteome</keyword>
<feature type="compositionally biased region" description="Low complexity" evidence="8">
    <location>
        <begin position="177"/>
        <end position="187"/>
    </location>
</feature>
<dbReference type="FunFam" id="3.90.550.10:FF:000046">
    <property type="entry name" value="Mannose-1-phosphate guanylyltransferase (GDP)"/>
    <property type="match status" value="1"/>
</dbReference>
<evidence type="ECO:0000256" key="1">
    <source>
        <dbReference type="ARBA" id="ARBA00006115"/>
    </source>
</evidence>
<dbReference type="SUPFAM" id="SSF159283">
    <property type="entry name" value="Guanosine diphospho-D-mannose pyrophosphorylase/mannose-6-phosphate isomerase linker domain"/>
    <property type="match status" value="1"/>
</dbReference>
<dbReference type="PANTHER" id="PTHR46390">
    <property type="entry name" value="MANNOSE-1-PHOSPHATE GUANYLYLTRANSFERASE"/>
    <property type="match status" value="1"/>
</dbReference>
<feature type="region of interest" description="Disordered" evidence="8">
    <location>
        <begin position="157"/>
        <end position="187"/>
    </location>
</feature>
<dbReference type="PANTHER" id="PTHR46390:SF1">
    <property type="entry name" value="MANNOSE-1-PHOSPHATE GUANYLYLTRANSFERASE"/>
    <property type="match status" value="1"/>
</dbReference>
<dbReference type="Pfam" id="PF00483">
    <property type="entry name" value="NTP_transferase"/>
    <property type="match status" value="1"/>
</dbReference>
<dbReference type="InterPro" id="IPR051161">
    <property type="entry name" value="Mannose-6P_isomerase_type2"/>
</dbReference>
<accession>A0A7I9VQD9</accession>
<evidence type="ECO:0000259" key="10">
    <source>
        <dbReference type="Pfam" id="PF22640"/>
    </source>
</evidence>
<dbReference type="Pfam" id="PF22640">
    <property type="entry name" value="ManC_GMP_beta-helix"/>
    <property type="match status" value="1"/>
</dbReference>
<evidence type="ECO:0000256" key="3">
    <source>
        <dbReference type="ARBA" id="ARBA00022679"/>
    </source>
</evidence>
<feature type="domain" description="Nucleotidyl transferase" evidence="9">
    <location>
        <begin position="5"/>
        <end position="309"/>
    </location>
</feature>
<evidence type="ECO:0000313" key="11">
    <source>
        <dbReference type="EMBL" id="GEJ58615.1"/>
    </source>
</evidence>
<organism evidence="11 12">
    <name type="scientific">Anaeromyxobacter diazotrophicus</name>
    <dbReference type="NCBI Taxonomy" id="2590199"/>
    <lineage>
        <taxon>Bacteria</taxon>
        <taxon>Pseudomonadati</taxon>
        <taxon>Myxococcota</taxon>
        <taxon>Myxococcia</taxon>
        <taxon>Myxococcales</taxon>
        <taxon>Cystobacterineae</taxon>
        <taxon>Anaeromyxobacteraceae</taxon>
        <taxon>Anaeromyxobacter</taxon>
    </lineage>
</organism>
<keyword evidence="6" id="KW-0342">GTP-binding</keyword>
<evidence type="ECO:0000313" key="12">
    <source>
        <dbReference type="Proteomes" id="UP000503640"/>
    </source>
</evidence>